<protein>
    <submittedName>
        <fullName evidence="1">Uncharacterized protein</fullName>
    </submittedName>
</protein>
<gene>
    <name evidence="1" type="ORF">HK099_005201</name>
</gene>
<dbReference type="Proteomes" id="UP001211065">
    <property type="component" value="Unassembled WGS sequence"/>
</dbReference>
<name>A0AAD5U0L9_9FUNG</name>
<sequence length="526" mass="60935">MFSRLLINNVFRRSSSLVKGNCSKFPFSNFTTSKINTIIPNSVSSLSKIRGFSTSYYDFKEEKPFYRKVQNQLPKSLRDHLARFKESHDEIHLINAIKEADEFYGKGSILAISLKRSLADSYLYKKNYESHVEVLVSTLLEFFNLHYEKIYKLKSANPNILDKENAVSENPGKKNINDQELMLIVKHLVAIGLSLSHAFIMIMNVDAAALILEWNIRLVLGYPVNPKESLEKIVKNTKKFRIDTSKLSAEKLQQFDRNFKTIDNSFFGETKEDREKNFNNYKKVFLASNENINFNSQFQIFENVDFKNTIRSVLKNEGNSVTFNSSLPKQHYLSKIFEANVLKPQYLPEDLKAANPELTRPLILSLFHYSLVNEIKEPWSKEQLQLLSQISKLGKAEEELIKPVMQEKIFLTQPSVKATESYINLARFRINFRNFDFEKAQSNVEDSANLIKSLDKESKLGSKKDIYHCHLRNLINYAELFLAKGDKKNCFKYLKLCRETAIASNQPPFKQLCEGYIKILNSLEEQ</sequence>
<reference evidence="1" key="1">
    <citation type="submission" date="2020-05" db="EMBL/GenBank/DDBJ databases">
        <title>Phylogenomic resolution of chytrid fungi.</title>
        <authorList>
            <person name="Stajich J.E."/>
            <person name="Amses K."/>
            <person name="Simmons R."/>
            <person name="Seto K."/>
            <person name="Myers J."/>
            <person name="Bonds A."/>
            <person name="Quandt C.A."/>
            <person name="Barry K."/>
            <person name="Liu P."/>
            <person name="Grigoriev I."/>
            <person name="Longcore J.E."/>
            <person name="James T.Y."/>
        </authorList>
    </citation>
    <scope>NUCLEOTIDE SEQUENCE</scope>
    <source>
        <strain evidence="1">JEL0476</strain>
    </source>
</reference>
<proteinExistence type="predicted"/>
<comment type="caution">
    <text evidence="1">The sequence shown here is derived from an EMBL/GenBank/DDBJ whole genome shotgun (WGS) entry which is preliminary data.</text>
</comment>
<keyword evidence="2" id="KW-1185">Reference proteome</keyword>
<evidence type="ECO:0000313" key="2">
    <source>
        <dbReference type="Proteomes" id="UP001211065"/>
    </source>
</evidence>
<evidence type="ECO:0000313" key="1">
    <source>
        <dbReference type="EMBL" id="KAJ3218070.1"/>
    </source>
</evidence>
<organism evidence="1 2">
    <name type="scientific">Clydaea vesicula</name>
    <dbReference type="NCBI Taxonomy" id="447962"/>
    <lineage>
        <taxon>Eukaryota</taxon>
        <taxon>Fungi</taxon>
        <taxon>Fungi incertae sedis</taxon>
        <taxon>Chytridiomycota</taxon>
        <taxon>Chytridiomycota incertae sedis</taxon>
        <taxon>Chytridiomycetes</taxon>
        <taxon>Lobulomycetales</taxon>
        <taxon>Lobulomycetaceae</taxon>
        <taxon>Clydaea</taxon>
    </lineage>
</organism>
<dbReference type="EMBL" id="JADGJW010000397">
    <property type="protein sequence ID" value="KAJ3218070.1"/>
    <property type="molecule type" value="Genomic_DNA"/>
</dbReference>
<dbReference type="AlphaFoldDB" id="A0AAD5U0L9"/>
<accession>A0AAD5U0L9</accession>